<feature type="binding site" evidence="8">
    <location>
        <position position="53"/>
    </location>
    <ligand>
        <name>Fe cation</name>
        <dbReference type="ChEBI" id="CHEBI:24875"/>
        <label>1</label>
    </ligand>
</feature>
<evidence type="ECO:0000313" key="11">
    <source>
        <dbReference type="EMBL" id="MSU01517.1"/>
    </source>
</evidence>
<comment type="caution">
    <text evidence="11">The sequence shown here is derived from an EMBL/GenBank/DDBJ whole genome shotgun (WGS) entry which is preliminary data.</text>
</comment>
<comment type="catalytic activity">
    <reaction evidence="7 9">
        <text>4 Fe(2+) + O2 + 6 H2O = 4 iron(III) oxide-hydroxide + 12 H(+)</text>
        <dbReference type="Rhea" id="RHEA:11972"/>
        <dbReference type="ChEBI" id="CHEBI:15377"/>
        <dbReference type="ChEBI" id="CHEBI:15378"/>
        <dbReference type="ChEBI" id="CHEBI:15379"/>
        <dbReference type="ChEBI" id="CHEBI:29033"/>
        <dbReference type="ChEBI" id="CHEBI:78619"/>
        <dbReference type="EC" id="1.16.3.2"/>
    </reaction>
</comment>
<proteinExistence type="inferred from homology"/>
<feature type="domain" description="Ferritin-like diiron" evidence="10">
    <location>
        <begin position="1"/>
        <end position="145"/>
    </location>
</feature>
<sequence length="161" mass="19028">MATEKLLDALNDQFNFELLSGYYYMGMASYCSDKNMNGFAHFLIEQAKEEYEHAMKFYDFIYDMDGRVRTQAMNQPENDYNSFLAVFEAALEHEKLVTSRINKLIEIAEEEKSYPTIQFLQWFVEEQLEEENSMKDIIFKLEGIKDNFQGLYLLDKELGAR</sequence>
<dbReference type="InterPro" id="IPR001519">
    <property type="entry name" value="Ferritin"/>
</dbReference>
<name>A0A6N7XUQ8_9FIRM</name>
<dbReference type="Proteomes" id="UP000469523">
    <property type="component" value="Unassembled WGS sequence"/>
</dbReference>
<evidence type="ECO:0000256" key="3">
    <source>
        <dbReference type="ARBA" id="ARBA00022434"/>
    </source>
</evidence>
<comment type="subcellular location">
    <subcellularLocation>
        <location evidence="9">Cytoplasm</location>
    </subcellularLocation>
</comment>
<keyword evidence="9" id="KW-0963">Cytoplasm</keyword>
<keyword evidence="5" id="KW-0560">Oxidoreductase</keyword>
<dbReference type="Gene3D" id="1.20.1260.10">
    <property type="match status" value="1"/>
</dbReference>
<dbReference type="InterPro" id="IPR012347">
    <property type="entry name" value="Ferritin-like"/>
</dbReference>
<evidence type="ECO:0000313" key="12">
    <source>
        <dbReference type="Proteomes" id="UP000469523"/>
    </source>
</evidence>
<feature type="binding site" evidence="8">
    <location>
        <position position="127"/>
    </location>
    <ligand>
        <name>Fe cation</name>
        <dbReference type="ChEBI" id="CHEBI:24875"/>
        <label>1</label>
    </ligand>
</feature>
<dbReference type="InterPro" id="IPR009078">
    <property type="entry name" value="Ferritin-like_SF"/>
</dbReference>
<dbReference type="EMBL" id="VUNQ01000015">
    <property type="protein sequence ID" value="MSU01517.1"/>
    <property type="molecule type" value="Genomic_DNA"/>
</dbReference>
<evidence type="ECO:0000256" key="9">
    <source>
        <dbReference type="RuleBase" id="RU361145"/>
    </source>
</evidence>
<dbReference type="GO" id="GO:0008198">
    <property type="term" value="F:ferrous iron binding"/>
    <property type="evidence" value="ECO:0007669"/>
    <property type="project" value="TreeGrafter"/>
</dbReference>
<dbReference type="RefSeq" id="WP_154439927.1">
    <property type="nucleotide sequence ID" value="NZ_VUNQ01000015.1"/>
</dbReference>
<dbReference type="PANTHER" id="PTHR11431:SF127">
    <property type="entry name" value="BACTERIAL NON-HEME FERRITIN"/>
    <property type="match status" value="1"/>
</dbReference>
<gene>
    <name evidence="11" type="ORF">FYJ83_08570</name>
</gene>
<comment type="function">
    <text evidence="1 9">Iron-storage protein.</text>
</comment>
<evidence type="ECO:0000259" key="10">
    <source>
        <dbReference type="PROSITE" id="PS50905"/>
    </source>
</evidence>
<evidence type="ECO:0000256" key="2">
    <source>
        <dbReference type="ARBA" id="ARBA00006950"/>
    </source>
</evidence>
<comment type="similarity">
    <text evidence="2 9">Belongs to the ferritin family. Prokaryotic subfamily.</text>
</comment>
<dbReference type="InterPro" id="IPR041719">
    <property type="entry name" value="Ferritin_prok"/>
</dbReference>
<dbReference type="InterPro" id="IPR008331">
    <property type="entry name" value="Ferritin_DPS_dom"/>
</dbReference>
<dbReference type="FunFam" id="1.20.1260.10:FF:000001">
    <property type="entry name" value="Non-heme ferritin"/>
    <property type="match status" value="1"/>
</dbReference>
<dbReference type="InterPro" id="IPR009040">
    <property type="entry name" value="Ferritin-like_diiron"/>
</dbReference>
<feature type="binding site" evidence="8">
    <location>
        <position position="94"/>
    </location>
    <ligand>
        <name>Fe cation</name>
        <dbReference type="ChEBI" id="CHEBI:24875"/>
        <label>1</label>
    </ligand>
</feature>
<dbReference type="GO" id="GO:0008199">
    <property type="term" value="F:ferric iron binding"/>
    <property type="evidence" value="ECO:0007669"/>
    <property type="project" value="InterPro"/>
</dbReference>
<accession>A0A6N7XUQ8</accession>
<keyword evidence="12" id="KW-1185">Reference proteome</keyword>
<dbReference type="PROSITE" id="PS50905">
    <property type="entry name" value="FERRITIN_LIKE"/>
    <property type="match status" value="1"/>
</dbReference>
<keyword evidence="3 9" id="KW-0409">Iron storage</keyword>
<keyword evidence="4 8" id="KW-0479">Metal-binding</keyword>
<keyword evidence="6 8" id="KW-0408">Iron</keyword>
<dbReference type="GO" id="GO:0004322">
    <property type="term" value="F:ferroxidase activity"/>
    <property type="evidence" value="ECO:0007669"/>
    <property type="project" value="TreeGrafter"/>
</dbReference>
<reference evidence="11 12" key="1">
    <citation type="submission" date="2019-09" db="EMBL/GenBank/DDBJ databases">
        <title>In-depth cultivation of the pig gut microbiome towards novel bacterial diversity and tailored functional studies.</title>
        <authorList>
            <person name="Wylensek D."/>
            <person name="Hitch T.C.A."/>
            <person name="Clavel T."/>
        </authorList>
    </citation>
    <scope>NUCLEOTIDE SEQUENCE [LARGE SCALE GENOMIC DNA]</scope>
    <source>
        <strain evidence="11 12">WCA3-693-APC-4?</strain>
    </source>
</reference>
<evidence type="ECO:0000256" key="5">
    <source>
        <dbReference type="ARBA" id="ARBA00023002"/>
    </source>
</evidence>
<dbReference type="GO" id="GO:0042802">
    <property type="term" value="F:identical protein binding"/>
    <property type="evidence" value="ECO:0007669"/>
    <property type="project" value="UniProtKB-ARBA"/>
</dbReference>
<dbReference type="EC" id="1.16.3.2" evidence="9"/>
<evidence type="ECO:0000256" key="6">
    <source>
        <dbReference type="ARBA" id="ARBA00023004"/>
    </source>
</evidence>
<dbReference type="Pfam" id="PF00210">
    <property type="entry name" value="Ferritin"/>
    <property type="match status" value="1"/>
</dbReference>
<feature type="binding site" evidence="8">
    <location>
        <position position="17"/>
    </location>
    <ligand>
        <name>Fe cation</name>
        <dbReference type="ChEBI" id="CHEBI:24875"/>
        <label>1</label>
    </ligand>
</feature>
<evidence type="ECO:0000256" key="1">
    <source>
        <dbReference type="ARBA" id="ARBA00002485"/>
    </source>
</evidence>
<dbReference type="PANTHER" id="PTHR11431">
    <property type="entry name" value="FERRITIN"/>
    <property type="match status" value="1"/>
</dbReference>
<dbReference type="AlphaFoldDB" id="A0A6N7XUQ8"/>
<dbReference type="SUPFAM" id="SSF47240">
    <property type="entry name" value="Ferritin-like"/>
    <property type="match status" value="1"/>
</dbReference>
<protein>
    <recommendedName>
        <fullName evidence="9">Ferritin</fullName>
        <ecNumber evidence="9">1.16.3.2</ecNumber>
    </recommendedName>
</protein>
<evidence type="ECO:0000256" key="8">
    <source>
        <dbReference type="PIRSR" id="PIRSR601519-1"/>
    </source>
</evidence>
<organism evidence="11 12">
    <name type="scientific">Tissierella pigra</name>
    <dbReference type="NCBI Taxonomy" id="2607614"/>
    <lineage>
        <taxon>Bacteria</taxon>
        <taxon>Bacillati</taxon>
        <taxon>Bacillota</taxon>
        <taxon>Tissierellia</taxon>
        <taxon>Tissierellales</taxon>
        <taxon>Tissierellaceae</taxon>
        <taxon>Tissierella</taxon>
    </lineage>
</organism>
<evidence type="ECO:0000256" key="4">
    <source>
        <dbReference type="ARBA" id="ARBA00022723"/>
    </source>
</evidence>
<dbReference type="GO" id="GO:0005829">
    <property type="term" value="C:cytosol"/>
    <property type="evidence" value="ECO:0007669"/>
    <property type="project" value="TreeGrafter"/>
</dbReference>
<dbReference type="GO" id="GO:0006826">
    <property type="term" value="P:iron ion transport"/>
    <property type="evidence" value="ECO:0007669"/>
    <property type="project" value="InterPro"/>
</dbReference>
<dbReference type="GO" id="GO:0006879">
    <property type="term" value="P:intracellular iron ion homeostasis"/>
    <property type="evidence" value="ECO:0007669"/>
    <property type="project" value="UniProtKB-KW"/>
</dbReference>
<evidence type="ECO:0000256" key="7">
    <source>
        <dbReference type="ARBA" id="ARBA00048035"/>
    </source>
</evidence>
<feature type="binding site" evidence="8">
    <location>
        <position position="50"/>
    </location>
    <ligand>
        <name>Fe cation</name>
        <dbReference type="ChEBI" id="CHEBI:24875"/>
        <label>1</label>
    </ligand>
</feature>
<dbReference type="CDD" id="cd01055">
    <property type="entry name" value="Nonheme_Ferritin"/>
    <property type="match status" value="1"/>
</dbReference>